<evidence type="ECO:0000313" key="4">
    <source>
        <dbReference type="Proteomes" id="UP001209878"/>
    </source>
</evidence>
<accession>A0AAD9J2T1</accession>
<protein>
    <submittedName>
        <fullName evidence="2">Uncharacterized protein</fullName>
    </submittedName>
</protein>
<feature type="compositionally biased region" description="Polar residues" evidence="1">
    <location>
        <begin position="592"/>
        <end position="601"/>
    </location>
</feature>
<feature type="region of interest" description="Disordered" evidence="1">
    <location>
        <begin position="1"/>
        <end position="44"/>
    </location>
</feature>
<feature type="compositionally biased region" description="Polar residues" evidence="1">
    <location>
        <begin position="183"/>
        <end position="199"/>
    </location>
</feature>
<evidence type="ECO:0000256" key="1">
    <source>
        <dbReference type="SAM" id="MobiDB-lite"/>
    </source>
</evidence>
<feature type="compositionally biased region" description="Low complexity" evidence="1">
    <location>
        <begin position="469"/>
        <end position="485"/>
    </location>
</feature>
<evidence type="ECO:0000313" key="2">
    <source>
        <dbReference type="EMBL" id="KAK2145557.1"/>
    </source>
</evidence>
<comment type="caution">
    <text evidence="2">The sequence shown here is derived from an EMBL/GenBank/DDBJ whole genome shotgun (WGS) entry which is preliminary data.</text>
</comment>
<reference evidence="2" key="1">
    <citation type="journal article" date="2023" name="Mol. Biol. Evol.">
        <title>Third-Generation Sequencing Reveals the Adaptive Role of the Epigenome in Three Deep-Sea Polychaetes.</title>
        <authorList>
            <person name="Perez M."/>
            <person name="Aroh O."/>
            <person name="Sun Y."/>
            <person name="Lan Y."/>
            <person name="Juniper S.K."/>
            <person name="Young C.R."/>
            <person name="Angers B."/>
            <person name="Qian P.Y."/>
        </authorList>
    </citation>
    <scope>NUCLEOTIDE SEQUENCE</scope>
    <source>
        <strain evidence="2">R07B-5</strain>
    </source>
</reference>
<name>A0AAD9J2T1_RIDPI</name>
<feature type="compositionally biased region" description="Basic residues" evidence="1">
    <location>
        <begin position="221"/>
        <end position="230"/>
    </location>
</feature>
<sequence>MKKSSNRLSASSPEFRPRNAVSLDQGNVRSAVARRGDSSPARRGICTAPSLRLQRCVSTYHCGVQTETPPTSSVMTNTRARRTKDCATQTHDLPRACSDVAINTVDSMFDHRFRYRLMPVVATKDAWVDTPKIHTRNIKSQCSVACEDGSTMTTEIRQRTMSEMEDSNIQSAATLIRRDSEQSTDSTEPFDVSVQSSTKSMKETAYKKQPPGLPNIQQPVKKSKKAKVLKAKTPAVKAEVSPDENMDTHPANTATVLPTHPVMAVQSHRPEPHVTDPGYPAEASADPQVTPPADMTVSTVTPLPLPTDPLLLHMMRMLEQANPMLSRDPRLLQMTAMNHMMALQHMQQQQQQPAVEPQLDPQQRQQPVIKPQLDPQQQLKQQQLQLLQQRQQQMQLQWARPQQRPVEINVSSQGGGVDGMSTTQPATQPDSVAPQESSELQSEPADQSPSRPPLHWPTQTRPTELGQEPARPSPIQQQQPAAPTQVKPSKQRQAAATEASQRPAKRHPSPAPSPAPGTDKQQVVSTAQDDTVKPAAKVPGFLGRQRKTTTKTATTNVFTTSRNYGSNDGSDNAASSDAGGENWDSEVDPYASTWTWGQGTIQAPEPVKEPPKPPIPGLLQKTAKKKNATTQDVNPVKVTQAPSIPPTQVPSTQAPTRPGNFFKKPPTPTLIPITQSSWNEAEPQLNLTDSSAFPGLPSHRQQKKAAVSSSVSELSNISLKPAATNSVSALCDIPISSTSASAVGFSAAADSVFGGKYISKCIVKC</sequence>
<dbReference type="EMBL" id="JAODUO010000403">
    <property type="protein sequence ID" value="KAK2181281.1"/>
    <property type="molecule type" value="Genomic_DNA"/>
</dbReference>
<feature type="compositionally biased region" description="Polar residues" evidence="1">
    <location>
        <begin position="1"/>
        <end position="12"/>
    </location>
</feature>
<feature type="compositionally biased region" description="Polar residues" evidence="1">
    <location>
        <begin position="420"/>
        <end position="449"/>
    </location>
</feature>
<dbReference type="AlphaFoldDB" id="A0AAD9J2T1"/>
<feature type="region of interest" description="Disordered" evidence="1">
    <location>
        <begin position="344"/>
        <end position="365"/>
    </location>
</feature>
<dbReference type="Proteomes" id="UP001209878">
    <property type="component" value="Unassembled WGS sequence"/>
</dbReference>
<feature type="compositionally biased region" description="Polar residues" evidence="1">
    <location>
        <begin position="486"/>
        <end position="500"/>
    </location>
</feature>
<feature type="compositionally biased region" description="Polar residues" evidence="1">
    <location>
        <begin position="519"/>
        <end position="529"/>
    </location>
</feature>
<feature type="compositionally biased region" description="Low complexity" evidence="1">
    <location>
        <begin position="550"/>
        <end position="580"/>
    </location>
</feature>
<feature type="region of interest" description="Disordered" evidence="1">
    <location>
        <begin position="177"/>
        <end position="250"/>
    </location>
</feature>
<proteinExistence type="predicted"/>
<keyword evidence="4" id="KW-1185">Reference proteome</keyword>
<gene>
    <name evidence="2" type="ORF">NP493_3904g00002</name>
    <name evidence="3" type="ORF">NP493_402g01031</name>
</gene>
<evidence type="ECO:0000313" key="3">
    <source>
        <dbReference type="EMBL" id="KAK2181281.1"/>
    </source>
</evidence>
<feature type="region of interest" description="Disordered" evidence="1">
    <location>
        <begin position="396"/>
        <end position="658"/>
    </location>
</feature>
<organism evidence="2 4">
    <name type="scientific">Ridgeia piscesae</name>
    <name type="common">Tubeworm</name>
    <dbReference type="NCBI Taxonomy" id="27915"/>
    <lineage>
        <taxon>Eukaryota</taxon>
        <taxon>Metazoa</taxon>
        <taxon>Spiralia</taxon>
        <taxon>Lophotrochozoa</taxon>
        <taxon>Annelida</taxon>
        <taxon>Polychaeta</taxon>
        <taxon>Sedentaria</taxon>
        <taxon>Canalipalpata</taxon>
        <taxon>Sabellida</taxon>
        <taxon>Siboglinidae</taxon>
        <taxon>Ridgeia</taxon>
    </lineage>
</organism>
<dbReference type="EMBL" id="JAODUO010003896">
    <property type="protein sequence ID" value="KAK2145557.1"/>
    <property type="molecule type" value="Genomic_DNA"/>
</dbReference>